<organism evidence="1 2">
    <name type="scientific">Pseudomonas phage EM</name>
    <dbReference type="NCBI Taxonomy" id="2936914"/>
    <lineage>
        <taxon>Viruses</taxon>
        <taxon>Duplodnaviria</taxon>
        <taxon>Heunggongvirae</taxon>
        <taxon>Uroviricota</taxon>
        <taxon>Caudoviricetes</taxon>
        <taxon>Vandenendeviridae</taxon>
        <taxon>Skurskavirinae</taxon>
        <taxon>Baldwinvirus</taxon>
        <taxon>Baldwinvirus EM</taxon>
    </lineage>
</organism>
<accession>A0AAE9HG73</accession>
<keyword evidence="2" id="KW-1185">Reference proteome</keyword>
<name>A0AAE9HG73_9CAUD</name>
<dbReference type="EMBL" id="ON169972">
    <property type="protein sequence ID" value="UPW35950.1"/>
    <property type="molecule type" value="Genomic_DNA"/>
</dbReference>
<dbReference type="Pfam" id="PF24599">
    <property type="entry name" value="DUF7621"/>
    <property type="match status" value="1"/>
</dbReference>
<dbReference type="Proteomes" id="UP000831536">
    <property type="component" value="Segment"/>
</dbReference>
<proteinExistence type="predicted"/>
<sequence>MRLAVMATTDQNLEMVRYWIGDLDRAVADASEKWRWPTLSSRMSFIMGLTTALSFNNIISTDDEVALKQEARDEYDRLREEYKL</sequence>
<dbReference type="InterPro" id="IPR056038">
    <property type="entry name" value="DUF7621"/>
</dbReference>
<evidence type="ECO:0000313" key="1">
    <source>
        <dbReference type="EMBL" id="UPW35950.1"/>
    </source>
</evidence>
<protein>
    <submittedName>
        <fullName evidence="1">Uncharacterized protein</fullName>
    </submittedName>
</protein>
<evidence type="ECO:0000313" key="2">
    <source>
        <dbReference type="Proteomes" id="UP000831536"/>
    </source>
</evidence>
<gene>
    <name evidence="1" type="ORF">EM_165</name>
</gene>
<reference evidence="1" key="1">
    <citation type="journal article" date="2022" name="J. Appl. Microbiol.">
        <title>Bacteriophage-Antibiotic Combinations Against Multidrug-Resistant Pseudomonas aeruginosa.</title>
        <authorList>
            <person name="Holger D."/>
            <person name="Lev K.L."/>
            <person name="Kebriaei R."/>
            <person name="Morrisette T."/>
            <person name="Shah R."/>
            <person name="Alexander J."/>
            <person name="Lehman S.M."/>
            <person name="Rybak M.J."/>
        </authorList>
    </citation>
    <scope>NUCLEOTIDE SEQUENCE</scope>
</reference>